<keyword evidence="1" id="KW-0732">Signal</keyword>
<reference evidence="2" key="1">
    <citation type="submission" date="2014-03" db="EMBL/GenBank/DDBJ databases">
        <title>The sialotranscriptome of Amblyomma triste, Amblyomma parvum and Amblyomma cajennense ticks, uncovered by 454-based RNA-seq.</title>
        <authorList>
            <person name="Garcia G.R."/>
            <person name="Gardinassi L.G."/>
            <person name="Ribeiro J.M."/>
            <person name="Anatriello E."/>
            <person name="Ferreira B.R."/>
            <person name="Moreira H.N."/>
            <person name="Mafra C."/>
            <person name="Olegario M.M."/>
            <person name="Szabo P.J."/>
            <person name="Miranda-Santos I.K."/>
            <person name="Maruyama S.R."/>
        </authorList>
    </citation>
    <scope>NUCLEOTIDE SEQUENCE</scope>
    <source>
        <strain evidence="2">Uberlandia</strain>
        <tissue evidence="2">Salivary glands</tissue>
    </source>
</reference>
<feature type="chain" id="PRO_5001521135" evidence="1">
    <location>
        <begin position="23"/>
        <end position="84"/>
    </location>
</feature>
<dbReference type="EMBL" id="GBBK01000806">
    <property type="protein sequence ID" value="JAC23676.1"/>
    <property type="molecule type" value="mRNA"/>
</dbReference>
<accession>A0A023FPL6</accession>
<protein>
    <submittedName>
        <fullName evidence="2">Putative secreted protein</fullName>
    </submittedName>
</protein>
<proteinExistence type="evidence at transcript level"/>
<evidence type="ECO:0000256" key="1">
    <source>
        <dbReference type="SAM" id="SignalP"/>
    </source>
</evidence>
<organism evidence="2">
    <name type="scientific">Amblyomma cajennense</name>
    <name type="common">Cayenne tick</name>
    <name type="synonym">Acarus cajennensis</name>
    <dbReference type="NCBI Taxonomy" id="34607"/>
    <lineage>
        <taxon>Eukaryota</taxon>
        <taxon>Metazoa</taxon>
        <taxon>Ecdysozoa</taxon>
        <taxon>Arthropoda</taxon>
        <taxon>Chelicerata</taxon>
        <taxon>Arachnida</taxon>
        <taxon>Acari</taxon>
        <taxon>Parasitiformes</taxon>
        <taxon>Ixodida</taxon>
        <taxon>Ixodoidea</taxon>
        <taxon>Ixodidae</taxon>
        <taxon>Amblyomminae</taxon>
        <taxon>Amblyomma</taxon>
    </lineage>
</organism>
<feature type="signal peptide" evidence="1">
    <location>
        <begin position="1"/>
        <end position="22"/>
    </location>
</feature>
<name>A0A023FPL6_AMBCJ</name>
<evidence type="ECO:0000313" key="2">
    <source>
        <dbReference type="EMBL" id="JAC23676.1"/>
    </source>
</evidence>
<sequence length="84" mass="9645">MLLTLLFGLLVLAASLFSALVAHSFYKHKYPLTWPYFQDVVNQHWRSVQIYALQGWDLASVQVQLWTKEIVRVVQSLGAVKAKN</sequence>
<dbReference type="AlphaFoldDB" id="A0A023FPL6"/>